<name>A0A173RZT5_PARDI</name>
<feature type="transmembrane region" description="Helical" evidence="10">
    <location>
        <begin position="194"/>
        <end position="217"/>
    </location>
</feature>
<keyword evidence="6 10" id="KW-1133">Transmembrane helix</keyword>
<keyword evidence="8 10" id="KW-0472">Membrane</keyword>
<feature type="transmembrane region" description="Helical" evidence="10">
    <location>
        <begin position="96"/>
        <end position="117"/>
    </location>
</feature>
<feature type="transmembrane region" description="Helical" evidence="10">
    <location>
        <begin position="244"/>
        <end position="269"/>
    </location>
</feature>
<dbReference type="NCBIfam" id="TIGR00797">
    <property type="entry name" value="matE"/>
    <property type="match status" value="1"/>
</dbReference>
<feature type="transmembrane region" description="Helical" evidence="10">
    <location>
        <begin position="275"/>
        <end position="300"/>
    </location>
</feature>
<dbReference type="InterPro" id="IPR002528">
    <property type="entry name" value="MATE_fam"/>
</dbReference>
<dbReference type="RefSeq" id="WP_057318796.1">
    <property type="nucleotide sequence ID" value="NZ_CYXP01000001.1"/>
</dbReference>
<evidence type="ECO:0000256" key="4">
    <source>
        <dbReference type="ARBA" id="ARBA00022475"/>
    </source>
</evidence>
<comment type="subcellular location">
    <subcellularLocation>
        <location evidence="1">Cell membrane</location>
        <topology evidence="1">Multi-pass membrane protein</topology>
    </subcellularLocation>
</comment>
<keyword evidence="4" id="KW-1003">Cell membrane</keyword>
<feature type="transmembrane region" description="Helical" evidence="10">
    <location>
        <begin position="162"/>
        <end position="182"/>
    </location>
</feature>
<dbReference type="GO" id="GO:0006811">
    <property type="term" value="P:monoatomic ion transport"/>
    <property type="evidence" value="ECO:0007669"/>
    <property type="project" value="UniProtKB-KW"/>
</dbReference>
<evidence type="ECO:0000256" key="8">
    <source>
        <dbReference type="ARBA" id="ARBA00023136"/>
    </source>
</evidence>
<feature type="transmembrane region" description="Helical" evidence="10">
    <location>
        <begin position="320"/>
        <end position="339"/>
    </location>
</feature>
<evidence type="ECO:0000256" key="1">
    <source>
        <dbReference type="ARBA" id="ARBA00004651"/>
    </source>
</evidence>
<dbReference type="GO" id="GO:0042910">
    <property type="term" value="F:xenobiotic transmembrane transporter activity"/>
    <property type="evidence" value="ECO:0007669"/>
    <property type="project" value="InterPro"/>
</dbReference>
<dbReference type="GO" id="GO:0015297">
    <property type="term" value="F:antiporter activity"/>
    <property type="evidence" value="ECO:0007669"/>
    <property type="project" value="UniProtKB-KW"/>
</dbReference>
<dbReference type="InterPro" id="IPR050222">
    <property type="entry name" value="MATE_MdtK"/>
</dbReference>
<keyword evidence="5 10" id="KW-0812">Transmembrane</keyword>
<dbReference type="Proteomes" id="UP000095591">
    <property type="component" value="Unassembled WGS sequence"/>
</dbReference>
<evidence type="ECO:0000256" key="9">
    <source>
        <dbReference type="ARBA" id="ARBA00031636"/>
    </source>
</evidence>
<dbReference type="PIRSF" id="PIRSF006603">
    <property type="entry name" value="DinF"/>
    <property type="match status" value="1"/>
</dbReference>
<reference evidence="11 12" key="1">
    <citation type="submission" date="2015-09" db="EMBL/GenBank/DDBJ databases">
        <authorList>
            <consortium name="Pathogen Informatics"/>
        </authorList>
    </citation>
    <scope>NUCLEOTIDE SEQUENCE [LARGE SCALE GENOMIC DNA]</scope>
    <source>
        <strain evidence="11 12">2789STDY5608872</strain>
    </source>
</reference>
<evidence type="ECO:0000313" key="12">
    <source>
        <dbReference type="Proteomes" id="UP000095591"/>
    </source>
</evidence>
<feature type="transmembrane region" description="Helical" evidence="10">
    <location>
        <begin position="12"/>
        <end position="33"/>
    </location>
</feature>
<keyword evidence="3" id="KW-0050">Antiport</keyword>
<dbReference type="Pfam" id="PF01554">
    <property type="entry name" value="MatE"/>
    <property type="match status" value="2"/>
</dbReference>
<evidence type="ECO:0000313" key="11">
    <source>
        <dbReference type="EMBL" id="CUM82618.1"/>
    </source>
</evidence>
<evidence type="ECO:0000256" key="2">
    <source>
        <dbReference type="ARBA" id="ARBA00022448"/>
    </source>
</evidence>
<dbReference type="GO" id="GO:0005886">
    <property type="term" value="C:plasma membrane"/>
    <property type="evidence" value="ECO:0007669"/>
    <property type="project" value="UniProtKB-SubCell"/>
</dbReference>
<keyword evidence="2" id="KW-0813">Transport</keyword>
<evidence type="ECO:0000256" key="7">
    <source>
        <dbReference type="ARBA" id="ARBA00023065"/>
    </source>
</evidence>
<dbReference type="CDD" id="cd13131">
    <property type="entry name" value="MATE_NorM_like"/>
    <property type="match status" value="1"/>
</dbReference>
<dbReference type="PANTHER" id="PTHR43298">
    <property type="entry name" value="MULTIDRUG RESISTANCE PROTEIN NORM-RELATED"/>
    <property type="match status" value="1"/>
</dbReference>
<dbReference type="InterPro" id="IPR048279">
    <property type="entry name" value="MdtK-like"/>
</dbReference>
<evidence type="ECO:0000256" key="10">
    <source>
        <dbReference type="SAM" id="Phobius"/>
    </source>
</evidence>
<feature type="transmembrane region" description="Helical" evidence="10">
    <location>
        <begin position="351"/>
        <end position="369"/>
    </location>
</feature>
<proteinExistence type="predicted"/>
<dbReference type="PANTHER" id="PTHR43298:SF2">
    <property type="entry name" value="FMN_FAD EXPORTER YEEO-RELATED"/>
    <property type="match status" value="1"/>
</dbReference>
<accession>A0A173RZT5</accession>
<feature type="transmembrane region" description="Helical" evidence="10">
    <location>
        <begin position="389"/>
        <end position="409"/>
    </location>
</feature>
<dbReference type="EMBL" id="CYXP01000001">
    <property type="protein sequence ID" value="CUM82618.1"/>
    <property type="molecule type" value="Genomic_DNA"/>
</dbReference>
<dbReference type="AlphaFoldDB" id="A0A173RZT5"/>
<gene>
    <name evidence="11" type="primary">norM_2</name>
    <name evidence="11" type="ORF">ERS852429_00762</name>
</gene>
<keyword evidence="7" id="KW-0406">Ion transport</keyword>
<feature type="transmembrane region" description="Helical" evidence="10">
    <location>
        <begin position="53"/>
        <end position="76"/>
    </location>
</feature>
<sequence>MYNRIAGYKQYYKSLVMLGVPIIIGQLGAIITGLADTIMVGQHSTEELAAASFVNNVINAFIIMGTGFSYNLTPLIGQNLAMNKKIVIGGWLKNSLVANMTTTLLLIAVLLGIYLNLDSLGQPEELLPLIRPYFAVSLVSILFVMLYNSFRQFVEGIANPSISMWILLTGNLLNIIGNYILIYGKYGMPELGLLGAGISTFISRIIMLLLFIAVFMLRTDYKPYQKGFTHIRINKQSWRRLNSIGWPISLQQGLEAGTFCVTAIMVGWLGSLELAAHQIAITISTISFTIYLGLGAAVAIRTSYYKGANDWYMVRKITIAGLHLGLIVVCIVCTTLFMTQSGLGLIFTDNLHVNAIVKTLLPILMLYQIGDSAQIILANSLRGLADVKAIMWISFLAYFIIAIPAGYLLGFTFHWGIAGIWMAYPLGFLCSVCLLGYRAKMQVKSHLV</sequence>
<organism evidence="11 12">
    <name type="scientific">Parabacteroides distasonis</name>
    <dbReference type="NCBI Taxonomy" id="823"/>
    <lineage>
        <taxon>Bacteria</taxon>
        <taxon>Pseudomonadati</taxon>
        <taxon>Bacteroidota</taxon>
        <taxon>Bacteroidia</taxon>
        <taxon>Bacteroidales</taxon>
        <taxon>Tannerellaceae</taxon>
        <taxon>Parabacteroides</taxon>
    </lineage>
</organism>
<feature type="transmembrane region" description="Helical" evidence="10">
    <location>
        <begin position="415"/>
        <end position="437"/>
    </location>
</feature>
<evidence type="ECO:0000256" key="6">
    <source>
        <dbReference type="ARBA" id="ARBA00022989"/>
    </source>
</evidence>
<feature type="transmembrane region" description="Helical" evidence="10">
    <location>
        <begin position="129"/>
        <end position="150"/>
    </location>
</feature>
<evidence type="ECO:0000256" key="3">
    <source>
        <dbReference type="ARBA" id="ARBA00022449"/>
    </source>
</evidence>
<evidence type="ECO:0000256" key="5">
    <source>
        <dbReference type="ARBA" id="ARBA00022692"/>
    </source>
</evidence>
<protein>
    <recommendedName>
        <fullName evidence="9">Multidrug-efflux transporter</fullName>
    </recommendedName>
</protein>